<dbReference type="InterPro" id="IPR004410">
    <property type="entry name" value="Malonyl_CoA-ACP_transAc_FabD"/>
</dbReference>
<dbReference type="SUPFAM" id="SSF52151">
    <property type="entry name" value="FabD/lysophospholipase-like"/>
    <property type="match status" value="1"/>
</dbReference>
<comment type="caution">
    <text evidence="9">The sequence shown here is derived from an EMBL/GenBank/DDBJ whole genome shotgun (WGS) entry which is preliminary data.</text>
</comment>
<keyword evidence="3 6" id="KW-0808">Transferase</keyword>
<dbReference type="GO" id="GO:0005829">
    <property type="term" value="C:cytosol"/>
    <property type="evidence" value="ECO:0007669"/>
    <property type="project" value="TreeGrafter"/>
</dbReference>
<protein>
    <recommendedName>
        <fullName evidence="2 6">Malonyl CoA-acyl carrier protein transacylase</fullName>
        <ecNumber evidence="1 6">2.3.1.39</ecNumber>
    </recommendedName>
</protein>
<feature type="active site" evidence="7">
    <location>
        <position position="94"/>
    </location>
</feature>
<dbReference type="InterPro" id="IPR014043">
    <property type="entry name" value="Acyl_transferase_dom"/>
</dbReference>
<comment type="similarity">
    <text evidence="6">Belongs to the fabD family.</text>
</comment>
<dbReference type="GO" id="GO:0006633">
    <property type="term" value="P:fatty acid biosynthetic process"/>
    <property type="evidence" value="ECO:0007669"/>
    <property type="project" value="TreeGrafter"/>
</dbReference>
<sequence length="310" mass="32695">MAKKVVLLFAGQGAQKVGMGKDLAEANPKAKALFDRADEVLGFKLSEVMFEGPMEELTRTSRCQPALYVQGLALLEVLREKMPDLEVAACAGLSLGEFTAHAAAGTFDFETGLKLVHQRGTFMEEACEATEGGMAAMIGGEESAVRELAAECHVDVANLNAPGQIVLSGGVEGIKAAVAGAKDKGIRKAVELPVAGAYHSRLMKPAQDKLAKVLETVELKLSEIPVISNFEADAVTSEIVIKNTLERQVTGSVRWSESMQLLLNGGYDTFLELGPDGTLAGLMGRIQKGVDITTLKDAASVDAYVAAANG</sequence>
<name>A0A5R8KGY4_9BACT</name>
<evidence type="ECO:0000256" key="7">
    <source>
        <dbReference type="PIRSR" id="PIRSR000446-1"/>
    </source>
</evidence>
<dbReference type="InterPro" id="IPR050858">
    <property type="entry name" value="Mal-CoA-ACP_Trans/PKS_FabD"/>
</dbReference>
<dbReference type="SUPFAM" id="SSF55048">
    <property type="entry name" value="Probable ACP-binding domain of malonyl-CoA ACP transacylase"/>
    <property type="match status" value="1"/>
</dbReference>
<evidence type="ECO:0000256" key="5">
    <source>
        <dbReference type="ARBA" id="ARBA00048462"/>
    </source>
</evidence>
<feature type="active site" evidence="7">
    <location>
        <position position="199"/>
    </location>
</feature>
<feature type="domain" description="Malonyl-CoA:ACP transacylase (MAT)" evidence="8">
    <location>
        <begin position="8"/>
        <end position="310"/>
    </location>
</feature>
<reference evidence="9 10" key="1">
    <citation type="submission" date="2019-05" db="EMBL/GenBank/DDBJ databases">
        <title>Verrucobacter flavum gen. nov., sp. nov. a new member of the family Verrucomicrobiaceae.</title>
        <authorList>
            <person name="Szuroczki S."/>
            <person name="Abbaszade G."/>
            <person name="Szabo A."/>
            <person name="Felfoldi T."/>
            <person name="Schumann P."/>
            <person name="Boka K."/>
            <person name="Keki Z."/>
            <person name="Toumi M."/>
            <person name="Toth E."/>
        </authorList>
    </citation>
    <scope>NUCLEOTIDE SEQUENCE [LARGE SCALE GENOMIC DNA]</scope>
    <source>
        <strain evidence="9 10">MG-N-17</strain>
    </source>
</reference>
<dbReference type="PANTHER" id="PTHR42681:SF1">
    <property type="entry name" value="MALONYL-COA-ACYL CARRIER PROTEIN TRANSACYLASE, MITOCHONDRIAL"/>
    <property type="match status" value="1"/>
</dbReference>
<dbReference type="SMART" id="SM00827">
    <property type="entry name" value="PKS_AT"/>
    <property type="match status" value="1"/>
</dbReference>
<dbReference type="PIRSF" id="PIRSF000446">
    <property type="entry name" value="Mct"/>
    <property type="match status" value="1"/>
</dbReference>
<dbReference type="InterPro" id="IPR016036">
    <property type="entry name" value="Malonyl_transacylase_ACP-bd"/>
</dbReference>
<accession>A0A5R8KGY4</accession>
<dbReference type="Gene3D" id="3.40.366.10">
    <property type="entry name" value="Malonyl-Coenzyme A Acyl Carrier Protein, domain 2"/>
    <property type="match status" value="1"/>
</dbReference>
<dbReference type="NCBIfam" id="TIGR00128">
    <property type="entry name" value="fabD"/>
    <property type="match status" value="1"/>
</dbReference>
<comment type="catalytic activity">
    <reaction evidence="5 6">
        <text>holo-[ACP] + malonyl-CoA = malonyl-[ACP] + CoA</text>
        <dbReference type="Rhea" id="RHEA:41792"/>
        <dbReference type="Rhea" id="RHEA-COMP:9623"/>
        <dbReference type="Rhea" id="RHEA-COMP:9685"/>
        <dbReference type="ChEBI" id="CHEBI:57287"/>
        <dbReference type="ChEBI" id="CHEBI:57384"/>
        <dbReference type="ChEBI" id="CHEBI:64479"/>
        <dbReference type="ChEBI" id="CHEBI:78449"/>
        <dbReference type="EC" id="2.3.1.39"/>
    </reaction>
</comment>
<evidence type="ECO:0000256" key="6">
    <source>
        <dbReference type="PIRNR" id="PIRNR000446"/>
    </source>
</evidence>
<proteinExistence type="inferred from homology"/>
<dbReference type="Proteomes" id="UP000306196">
    <property type="component" value="Unassembled WGS sequence"/>
</dbReference>
<dbReference type="EC" id="2.3.1.39" evidence="1 6"/>
<evidence type="ECO:0000259" key="8">
    <source>
        <dbReference type="SMART" id="SM00827"/>
    </source>
</evidence>
<evidence type="ECO:0000313" key="9">
    <source>
        <dbReference type="EMBL" id="TLD71552.1"/>
    </source>
</evidence>
<evidence type="ECO:0000256" key="1">
    <source>
        <dbReference type="ARBA" id="ARBA00013258"/>
    </source>
</evidence>
<evidence type="ECO:0000256" key="4">
    <source>
        <dbReference type="ARBA" id="ARBA00023315"/>
    </source>
</evidence>
<organism evidence="9 10">
    <name type="scientific">Phragmitibacter flavus</name>
    <dbReference type="NCBI Taxonomy" id="2576071"/>
    <lineage>
        <taxon>Bacteria</taxon>
        <taxon>Pseudomonadati</taxon>
        <taxon>Verrucomicrobiota</taxon>
        <taxon>Verrucomicrobiia</taxon>
        <taxon>Verrucomicrobiales</taxon>
        <taxon>Verrucomicrobiaceae</taxon>
        <taxon>Phragmitibacter</taxon>
    </lineage>
</organism>
<dbReference type="InterPro" id="IPR001227">
    <property type="entry name" value="Ac_transferase_dom_sf"/>
</dbReference>
<gene>
    <name evidence="9" type="primary">fabD</name>
    <name evidence="9" type="ORF">FEM03_08350</name>
</gene>
<dbReference type="GO" id="GO:0004314">
    <property type="term" value="F:[acyl-carrier-protein] S-malonyltransferase activity"/>
    <property type="evidence" value="ECO:0007669"/>
    <property type="project" value="UniProtKB-EC"/>
</dbReference>
<keyword evidence="4 6" id="KW-0012">Acyltransferase</keyword>
<keyword evidence="10" id="KW-1185">Reference proteome</keyword>
<dbReference type="AlphaFoldDB" id="A0A5R8KGY4"/>
<evidence type="ECO:0000256" key="2">
    <source>
        <dbReference type="ARBA" id="ARBA00018953"/>
    </source>
</evidence>
<dbReference type="PANTHER" id="PTHR42681">
    <property type="entry name" value="MALONYL-COA-ACYL CARRIER PROTEIN TRANSACYLASE, MITOCHONDRIAL"/>
    <property type="match status" value="1"/>
</dbReference>
<evidence type="ECO:0000313" key="10">
    <source>
        <dbReference type="Proteomes" id="UP000306196"/>
    </source>
</evidence>
<dbReference type="EMBL" id="VAUV01000005">
    <property type="protein sequence ID" value="TLD71552.1"/>
    <property type="molecule type" value="Genomic_DNA"/>
</dbReference>
<dbReference type="Gene3D" id="3.30.70.250">
    <property type="entry name" value="Malonyl-CoA ACP transacylase, ACP-binding"/>
    <property type="match status" value="1"/>
</dbReference>
<dbReference type="InterPro" id="IPR024925">
    <property type="entry name" value="Malonyl_CoA-ACP_transAc"/>
</dbReference>
<evidence type="ECO:0000256" key="3">
    <source>
        <dbReference type="ARBA" id="ARBA00022679"/>
    </source>
</evidence>
<dbReference type="Pfam" id="PF00698">
    <property type="entry name" value="Acyl_transf_1"/>
    <property type="match status" value="1"/>
</dbReference>
<dbReference type="RefSeq" id="WP_138085761.1">
    <property type="nucleotide sequence ID" value="NZ_VAUV01000005.1"/>
</dbReference>
<dbReference type="OrthoDB" id="9805460at2"/>
<dbReference type="InterPro" id="IPR016035">
    <property type="entry name" value="Acyl_Trfase/lysoPLipase"/>
</dbReference>